<evidence type="ECO:0000313" key="4">
    <source>
        <dbReference type="Proteomes" id="UP001556196"/>
    </source>
</evidence>
<comment type="caution">
    <text evidence="3">The sequence shown here is derived from an EMBL/GenBank/DDBJ whole genome shotgun (WGS) entry which is preliminary data.</text>
</comment>
<gene>
    <name evidence="3" type="ORF">ABUE31_13575</name>
</gene>
<protein>
    <submittedName>
        <fullName evidence="3">RT0821/Lpp0805 family surface protein</fullName>
    </submittedName>
</protein>
<evidence type="ECO:0000313" key="3">
    <source>
        <dbReference type="EMBL" id="MEW9807016.1"/>
    </source>
</evidence>
<dbReference type="Proteomes" id="UP001556196">
    <property type="component" value="Unassembled WGS sequence"/>
</dbReference>
<sequence>MSRAAQAVQPWISGGPGQGARLAALFCACMALSACGAGGFSLAKADVDRSLYTSNVPATRAPADAERLSDEATIRNAVTSADIEALGGAPLPWANADTGSRGQIADIVEKKGEGKLCRQFSATRESFDGVAMLRGEACMVSAGIWRIERFKAL</sequence>
<keyword evidence="1" id="KW-0812">Transmembrane</keyword>
<organism evidence="3 4">
    <name type="scientific">Mesorhizobium marinum</name>
    <dbReference type="NCBI Taxonomy" id="3228790"/>
    <lineage>
        <taxon>Bacteria</taxon>
        <taxon>Pseudomonadati</taxon>
        <taxon>Pseudomonadota</taxon>
        <taxon>Alphaproteobacteria</taxon>
        <taxon>Hyphomicrobiales</taxon>
        <taxon>Phyllobacteriaceae</taxon>
        <taxon>Mesorhizobium</taxon>
    </lineage>
</organism>
<dbReference type="RefSeq" id="WP_367724137.1">
    <property type="nucleotide sequence ID" value="NZ_JBFOCI010000003.1"/>
</dbReference>
<keyword evidence="1" id="KW-0472">Membrane</keyword>
<name>A0ABV3R102_9HYPH</name>
<dbReference type="EMBL" id="JBFOCI010000003">
    <property type="protein sequence ID" value="MEW9807016.1"/>
    <property type="molecule type" value="Genomic_DNA"/>
</dbReference>
<accession>A0ABV3R102</accession>
<feature type="domain" description="Surface antigen" evidence="2">
    <location>
        <begin position="43"/>
        <end position="151"/>
    </location>
</feature>
<feature type="transmembrane region" description="Helical" evidence="1">
    <location>
        <begin position="20"/>
        <end position="43"/>
    </location>
</feature>
<dbReference type="InterPro" id="IPR032635">
    <property type="entry name" value="Anti_2"/>
</dbReference>
<reference evidence="3 4" key="1">
    <citation type="submission" date="2024-06" db="EMBL/GenBank/DDBJ databases">
        <authorList>
            <person name="Tuo L."/>
        </authorList>
    </citation>
    <scope>NUCLEOTIDE SEQUENCE [LARGE SCALE GENOMIC DNA]</scope>
    <source>
        <strain evidence="3 4">ZMM04-5</strain>
    </source>
</reference>
<evidence type="ECO:0000259" key="2">
    <source>
        <dbReference type="Pfam" id="PF16998"/>
    </source>
</evidence>
<evidence type="ECO:0000256" key="1">
    <source>
        <dbReference type="SAM" id="Phobius"/>
    </source>
</evidence>
<keyword evidence="1" id="KW-1133">Transmembrane helix</keyword>
<dbReference type="PROSITE" id="PS51257">
    <property type="entry name" value="PROKAR_LIPOPROTEIN"/>
    <property type="match status" value="1"/>
</dbReference>
<keyword evidence="4" id="KW-1185">Reference proteome</keyword>
<dbReference type="Pfam" id="PF16998">
    <property type="entry name" value="17kDa_Anti_2"/>
    <property type="match status" value="1"/>
</dbReference>
<proteinExistence type="predicted"/>